<dbReference type="OrthoDB" id="9809995at2"/>
<dbReference type="Gene3D" id="3.30.420.40">
    <property type="match status" value="2"/>
</dbReference>
<dbReference type="AlphaFoldDB" id="A0A2U2RQ30"/>
<evidence type="ECO:0000259" key="2">
    <source>
        <dbReference type="Pfam" id="PF00814"/>
    </source>
</evidence>
<keyword evidence="3" id="KW-0808">Transferase</keyword>
<organism evidence="3 4">
    <name type="scientific">Brachybacterium endophyticum</name>
    <dbReference type="NCBI Taxonomy" id="2182385"/>
    <lineage>
        <taxon>Bacteria</taxon>
        <taxon>Bacillati</taxon>
        <taxon>Actinomycetota</taxon>
        <taxon>Actinomycetes</taxon>
        <taxon>Micrococcales</taxon>
        <taxon>Dermabacteraceae</taxon>
        <taxon>Brachybacterium</taxon>
    </lineage>
</organism>
<dbReference type="InterPro" id="IPR043129">
    <property type="entry name" value="ATPase_NBD"/>
</dbReference>
<protein>
    <submittedName>
        <fullName evidence="3">tRNA (Adenosine(37)-N6)-threonylcarbamoyltransferase complex dimerization subunit type 1 TsaB</fullName>
    </submittedName>
</protein>
<dbReference type="PANTHER" id="PTHR11735:SF11">
    <property type="entry name" value="TRNA THREONYLCARBAMOYLADENOSINE BIOSYNTHESIS PROTEIN TSAB"/>
    <property type="match status" value="1"/>
</dbReference>
<dbReference type="CDD" id="cd24032">
    <property type="entry name" value="ASKHA_NBD_TsaB"/>
    <property type="match status" value="1"/>
</dbReference>
<dbReference type="Pfam" id="PF00814">
    <property type="entry name" value="TsaD"/>
    <property type="match status" value="1"/>
</dbReference>
<evidence type="ECO:0000313" key="3">
    <source>
        <dbReference type="EMBL" id="PWH07956.1"/>
    </source>
</evidence>
<dbReference type="GO" id="GO:0005829">
    <property type="term" value="C:cytosol"/>
    <property type="evidence" value="ECO:0007669"/>
    <property type="project" value="TreeGrafter"/>
</dbReference>
<dbReference type="EMBL" id="QFKX01000001">
    <property type="protein sequence ID" value="PWH07956.1"/>
    <property type="molecule type" value="Genomic_DNA"/>
</dbReference>
<dbReference type="InterPro" id="IPR000905">
    <property type="entry name" value="Gcp-like_dom"/>
</dbReference>
<dbReference type="InterPro" id="IPR022496">
    <property type="entry name" value="T6A_TsaB"/>
</dbReference>
<feature type="region of interest" description="Disordered" evidence="1">
    <location>
        <begin position="215"/>
        <end position="240"/>
    </location>
</feature>
<reference evidence="3 4" key="1">
    <citation type="submission" date="2018-05" db="EMBL/GenBank/DDBJ databases">
        <title>Brachybacterium sp. M1HQ-2T, whole genome shotgun sequence.</title>
        <authorList>
            <person name="Tuo L."/>
        </authorList>
    </citation>
    <scope>NUCLEOTIDE SEQUENCE [LARGE SCALE GENOMIC DNA]</scope>
    <source>
        <strain evidence="3 4">M1HQ-2</strain>
    </source>
</reference>
<comment type="caution">
    <text evidence="3">The sequence shown here is derived from an EMBL/GenBank/DDBJ whole genome shotgun (WGS) entry which is preliminary data.</text>
</comment>
<dbReference type="NCBIfam" id="TIGR03725">
    <property type="entry name" value="T6A_YeaZ"/>
    <property type="match status" value="1"/>
</dbReference>
<dbReference type="PANTHER" id="PTHR11735">
    <property type="entry name" value="TRNA N6-ADENOSINE THREONYLCARBAMOYLTRANSFERASE"/>
    <property type="match status" value="1"/>
</dbReference>
<dbReference type="Proteomes" id="UP000245590">
    <property type="component" value="Unassembled WGS sequence"/>
</dbReference>
<keyword evidence="4" id="KW-1185">Reference proteome</keyword>
<evidence type="ECO:0000313" key="4">
    <source>
        <dbReference type="Proteomes" id="UP000245590"/>
    </source>
</evidence>
<feature type="domain" description="Gcp-like" evidence="2">
    <location>
        <begin position="32"/>
        <end position="133"/>
    </location>
</feature>
<accession>A0A2U2RQ30</accession>
<dbReference type="GO" id="GO:0002949">
    <property type="term" value="P:tRNA threonylcarbamoyladenosine modification"/>
    <property type="evidence" value="ECO:0007669"/>
    <property type="project" value="InterPro"/>
</dbReference>
<gene>
    <name evidence="3" type="primary">tsaB</name>
    <name evidence="3" type="ORF">DEO23_04355</name>
</gene>
<sequence length="240" mass="25217">MWLGIDTSGAVGVAVGDRESGEVLAAHQDERARHHDEVLMELIDRCLREAGGQRSDLEAVVAGRGPGPFTGLRVGLVTAREIAFVLDLPLYGLCSLDALALQAASEAPSARDLVVALDARRREVYWARYSRDAGDDSGEPATTPAAEAPLTRVAGPTVSAPADIAEGITAADVVAGSGALLHAEQLRPTSALAHADPGFLLREAWRALDAGQDLTSTEPLYLREPDAKKPTARKSALGRA</sequence>
<name>A0A2U2RQ30_9MICO</name>
<proteinExistence type="predicted"/>
<evidence type="ECO:0000256" key="1">
    <source>
        <dbReference type="SAM" id="MobiDB-lite"/>
    </source>
</evidence>
<dbReference type="SUPFAM" id="SSF53067">
    <property type="entry name" value="Actin-like ATPase domain"/>
    <property type="match status" value="2"/>
</dbReference>
<dbReference type="GO" id="GO:0016740">
    <property type="term" value="F:transferase activity"/>
    <property type="evidence" value="ECO:0007669"/>
    <property type="project" value="UniProtKB-KW"/>
</dbReference>